<comment type="caution">
    <text evidence="1">The sequence shown here is derived from an EMBL/GenBank/DDBJ whole genome shotgun (WGS) entry which is preliminary data.</text>
</comment>
<gene>
    <name evidence="1" type="ORF">BJP25_25740</name>
</gene>
<accession>A0A1Q9LHT4</accession>
<dbReference type="Proteomes" id="UP000186040">
    <property type="component" value="Unassembled WGS sequence"/>
</dbReference>
<protein>
    <submittedName>
        <fullName evidence="1">Uncharacterized protein</fullName>
    </submittedName>
</protein>
<reference evidence="1 2" key="1">
    <citation type="submission" date="2016-10" db="EMBL/GenBank/DDBJ databases">
        <title>The Draft Genome Sequence of Actinokineospora bangkokensis 44EHWT reveals the biosynthetic pathway of antifungal compounds Thailandins with unusual extender unit butylmalonyl-CoA.</title>
        <authorList>
            <person name="Greule A."/>
            <person name="Intra B."/>
            <person name="Flemming S."/>
            <person name="Rommel M.G."/>
            <person name="Panbangred W."/>
            <person name="Bechthold A."/>
        </authorList>
    </citation>
    <scope>NUCLEOTIDE SEQUENCE [LARGE SCALE GENOMIC DNA]</scope>
    <source>
        <strain evidence="1 2">44EHW</strain>
    </source>
</reference>
<sequence length="60" mass="7029">MSSRHARFEQGTRCTAAAFHCERRERVLERDIFRLGTATTDSPLDELLVQDLRWCVGRTY</sequence>
<evidence type="ECO:0000313" key="1">
    <source>
        <dbReference type="EMBL" id="OLR91570.1"/>
    </source>
</evidence>
<organism evidence="1 2">
    <name type="scientific">Actinokineospora bangkokensis</name>
    <dbReference type="NCBI Taxonomy" id="1193682"/>
    <lineage>
        <taxon>Bacteria</taxon>
        <taxon>Bacillati</taxon>
        <taxon>Actinomycetota</taxon>
        <taxon>Actinomycetes</taxon>
        <taxon>Pseudonocardiales</taxon>
        <taxon>Pseudonocardiaceae</taxon>
        <taxon>Actinokineospora</taxon>
    </lineage>
</organism>
<proteinExistence type="predicted"/>
<dbReference type="EMBL" id="MKQR01000021">
    <property type="protein sequence ID" value="OLR91570.1"/>
    <property type="molecule type" value="Genomic_DNA"/>
</dbReference>
<dbReference type="AlphaFoldDB" id="A0A1Q9LHT4"/>
<name>A0A1Q9LHT4_9PSEU</name>
<keyword evidence="2" id="KW-1185">Reference proteome</keyword>
<dbReference type="STRING" id="1193682.BJP25_25740"/>
<evidence type="ECO:0000313" key="2">
    <source>
        <dbReference type="Proteomes" id="UP000186040"/>
    </source>
</evidence>